<evidence type="ECO:0000313" key="2">
    <source>
        <dbReference type="Proteomes" id="UP000294673"/>
    </source>
</evidence>
<name>A0A482GIE8_BPGOS</name>
<accession>A0A482GIE8</accession>
<evidence type="ECO:0000313" key="1">
    <source>
        <dbReference type="EMBL" id="QBO63902.1"/>
    </source>
</evidence>
<dbReference type="EMBL" id="MK327938">
    <property type="protein sequence ID" value="QBO63902.1"/>
    <property type="molecule type" value="Genomic_DNA"/>
</dbReference>
<protein>
    <submittedName>
        <fullName evidence="1">Uncharacterized protein</fullName>
    </submittedName>
</protein>
<organismHost>
    <name type="scientific">Escherichia coli</name>
    <dbReference type="NCBI Taxonomy" id="562"/>
</organismHost>
<organism evidence="1 2">
    <name type="scientific">Escherichia phage vB_EcoM_Goslar</name>
    <dbReference type="NCBI Taxonomy" id="2502409"/>
    <lineage>
        <taxon>Viruses</taxon>
        <taxon>Duplodnaviria</taxon>
        <taxon>Heunggongvirae</taxon>
        <taxon>Uroviricota</taxon>
        <taxon>Caudoviricetes</taxon>
        <taxon>Chimalliviridae</taxon>
        <taxon>Goslarvirus</taxon>
        <taxon>Goslarvirus goslar</taxon>
    </lineage>
</organism>
<dbReference type="Proteomes" id="UP000294673">
    <property type="component" value="Segment"/>
</dbReference>
<keyword evidence="2" id="KW-1185">Reference proteome</keyword>
<reference evidence="1 2" key="1">
    <citation type="submission" date="2018-12" db="EMBL/GenBank/DDBJ databases">
        <title>Still something new to discover - new insights into E. coli phage diversity and taxonomy.</title>
        <authorList>
            <person name="Korf I.H.E."/>
            <person name="Adriaennsens E."/>
            <person name="Dreiseikelmann B."/>
            <person name="Kropinski A."/>
            <person name="Nimtz M."/>
            <person name="Meier-Kolthoff J.P."/>
            <person name="Rohde M."/>
            <person name="van Raaij M."/>
            <person name="Wittmann J."/>
        </authorList>
    </citation>
    <scope>NUCLEOTIDE SEQUENCE [LARGE SCALE GENOMIC DNA]</scope>
</reference>
<proteinExistence type="predicted"/>
<sequence>MTVVSITEPRFIREVIDRRRSVIVAYGRMESTAPQELCVLFQGCFVHRQEGHKGKIVPGDLIKAMRKIDVEQRKLNLSHRLPPLDEAEAKDFADQVMKSAIVQYFGNMPSKRNKALHVESDQLLHWNSKAFRFEEVFLPTFGKRLAWDFSTEYVYNGDIPPEIQHKKGKALEEQTEAAVIEQVYQRLTFWLFGPTLEPK</sequence>
<gene>
    <name evidence="1" type="ORF">Goslar_00109</name>
</gene>